<dbReference type="FunFam" id="1.10.287.130:FF:000023">
    <property type="entry name" value="Sensor histidine kinase/response regulator, putative"/>
    <property type="match status" value="1"/>
</dbReference>
<dbReference type="Gene3D" id="3.30.565.10">
    <property type="entry name" value="Histidine kinase-like ATPase, C-terminal domain"/>
    <property type="match status" value="1"/>
</dbReference>
<dbReference type="Pfam" id="PF00072">
    <property type="entry name" value="Response_reg"/>
    <property type="match status" value="1"/>
</dbReference>
<dbReference type="SUPFAM" id="SSF52172">
    <property type="entry name" value="CheY-like"/>
    <property type="match status" value="1"/>
</dbReference>
<dbReference type="PANTHER" id="PTHR35395:SF1">
    <property type="entry name" value="DUF6536 DOMAIN-CONTAINING PROTEIN"/>
    <property type="match status" value="1"/>
</dbReference>
<dbReference type="PANTHER" id="PTHR35395">
    <property type="entry name" value="DUF6536 DOMAIN-CONTAINING PROTEIN"/>
    <property type="match status" value="1"/>
</dbReference>
<dbReference type="Proteomes" id="UP000070700">
    <property type="component" value="Unassembled WGS sequence"/>
</dbReference>
<evidence type="ECO:0000256" key="3">
    <source>
        <dbReference type="SAM" id="MobiDB-lite"/>
    </source>
</evidence>
<dbReference type="GeneID" id="28830650"/>
<feature type="compositionally biased region" description="Low complexity" evidence="3">
    <location>
        <begin position="1918"/>
        <end position="1934"/>
    </location>
</feature>
<feature type="domain" description="Response regulatory" evidence="6">
    <location>
        <begin position="1959"/>
        <end position="2129"/>
    </location>
</feature>
<dbReference type="InterPro" id="IPR003661">
    <property type="entry name" value="HisK_dim/P_dom"/>
</dbReference>
<evidence type="ECO:0000259" key="6">
    <source>
        <dbReference type="PROSITE" id="PS50110"/>
    </source>
</evidence>
<dbReference type="SUPFAM" id="SSF47384">
    <property type="entry name" value="Homodimeric domain of signal transducing histidine kinase"/>
    <property type="match status" value="1"/>
</dbReference>
<feature type="domain" description="Histidine kinase" evidence="5">
    <location>
        <begin position="1426"/>
        <end position="1701"/>
    </location>
</feature>
<dbReference type="SUPFAM" id="SSF55874">
    <property type="entry name" value="ATPase domain of HSP90 chaperone/DNA topoisomerase II/histidine kinase"/>
    <property type="match status" value="1"/>
</dbReference>
<dbReference type="Pfam" id="PF20163">
    <property type="entry name" value="DUF6536"/>
    <property type="match status" value="1"/>
</dbReference>
<dbReference type="SUPFAM" id="SSF55781">
    <property type="entry name" value="GAF domain-like"/>
    <property type="match status" value="1"/>
</dbReference>
<proteinExistence type="predicted"/>
<feature type="transmembrane region" description="Helical" evidence="4">
    <location>
        <begin position="756"/>
        <end position="777"/>
    </location>
</feature>
<dbReference type="CDD" id="cd00082">
    <property type="entry name" value="HisKA"/>
    <property type="match status" value="1"/>
</dbReference>
<organism evidence="7 8">
    <name type="scientific">Mollisia scopiformis</name>
    <name type="common">Conifer needle endophyte fungus</name>
    <name type="synonym">Phialocephala scopiformis</name>
    <dbReference type="NCBI Taxonomy" id="149040"/>
    <lineage>
        <taxon>Eukaryota</taxon>
        <taxon>Fungi</taxon>
        <taxon>Dikarya</taxon>
        <taxon>Ascomycota</taxon>
        <taxon>Pezizomycotina</taxon>
        <taxon>Leotiomycetes</taxon>
        <taxon>Helotiales</taxon>
        <taxon>Mollisiaceae</taxon>
        <taxon>Mollisia</taxon>
    </lineage>
</organism>
<gene>
    <name evidence="7" type="ORF">LY89DRAFT_743137</name>
</gene>
<feature type="compositionally biased region" description="Basic and acidic residues" evidence="3">
    <location>
        <begin position="1"/>
        <end position="14"/>
    </location>
</feature>
<keyword evidence="4" id="KW-0472">Membrane</keyword>
<dbReference type="EMBL" id="KQ947441">
    <property type="protein sequence ID" value="KUJ07137.1"/>
    <property type="molecule type" value="Genomic_DNA"/>
</dbReference>
<keyword evidence="1 2" id="KW-0597">Phosphoprotein</keyword>
<dbReference type="PRINTS" id="PR00344">
    <property type="entry name" value="BCTRLSENSOR"/>
</dbReference>
<feature type="modified residue" description="4-aspartylphosphate" evidence="2">
    <location>
        <position position="2010"/>
    </location>
</feature>
<keyword evidence="8" id="KW-1185">Reference proteome</keyword>
<keyword evidence="4" id="KW-0812">Transmembrane</keyword>
<protein>
    <submittedName>
        <fullName evidence="7">Uncharacterized protein</fullName>
    </submittedName>
</protein>
<reference evidence="7 8" key="1">
    <citation type="submission" date="2015-10" db="EMBL/GenBank/DDBJ databases">
        <title>Full genome of DAOMC 229536 Phialocephala scopiformis, a fungal endophyte of spruce producing the potent anti-insectan compound rugulosin.</title>
        <authorList>
            <consortium name="DOE Joint Genome Institute"/>
            <person name="Walker A.K."/>
            <person name="Frasz S.L."/>
            <person name="Seifert K.A."/>
            <person name="Miller J.D."/>
            <person name="Mondo S.J."/>
            <person name="Labutti K."/>
            <person name="Lipzen A."/>
            <person name="Dockter R."/>
            <person name="Kennedy M."/>
            <person name="Grigoriev I.V."/>
            <person name="Spatafora J.W."/>
        </authorList>
    </citation>
    <scope>NUCLEOTIDE SEQUENCE [LARGE SCALE GENOMIC DNA]</scope>
    <source>
        <strain evidence="7 8">CBS 120377</strain>
    </source>
</reference>
<feature type="region of interest" description="Disordered" evidence="3">
    <location>
        <begin position="1"/>
        <end position="29"/>
    </location>
</feature>
<dbReference type="InterPro" id="IPR001789">
    <property type="entry name" value="Sig_transdc_resp-reg_receiver"/>
</dbReference>
<dbReference type="Pfam" id="PF02518">
    <property type="entry name" value="HATPase_c"/>
    <property type="match status" value="1"/>
</dbReference>
<evidence type="ECO:0000256" key="1">
    <source>
        <dbReference type="ARBA" id="ARBA00022553"/>
    </source>
</evidence>
<dbReference type="InterPro" id="IPR003594">
    <property type="entry name" value="HATPase_dom"/>
</dbReference>
<dbReference type="Gene3D" id="3.40.50.2300">
    <property type="match status" value="1"/>
</dbReference>
<dbReference type="InterPro" id="IPR036097">
    <property type="entry name" value="HisK_dim/P_sf"/>
</dbReference>
<dbReference type="PROSITE" id="PS50110">
    <property type="entry name" value="RESPONSE_REGULATORY"/>
    <property type="match status" value="1"/>
</dbReference>
<feature type="compositionally biased region" description="Basic and acidic residues" evidence="3">
    <location>
        <begin position="2146"/>
        <end position="2162"/>
    </location>
</feature>
<feature type="transmembrane region" description="Helical" evidence="4">
    <location>
        <begin position="249"/>
        <end position="265"/>
    </location>
</feature>
<feature type="transmembrane region" description="Helical" evidence="4">
    <location>
        <begin position="143"/>
        <end position="166"/>
    </location>
</feature>
<name>A0A132B642_MOLSC</name>
<dbReference type="InterPro" id="IPR004358">
    <property type="entry name" value="Sig_transdc_His_kin-like_C"/>
</dbReference>
<dbReference type="GO" id="GO:0000155">
    <property type="term" value="F:phosphorelay sensor kinase activity"/>
    <property type="evidence" value="ECO:0007669"/>
    <property type="project" value="InterPro"/>
</dbReference>
<dbReference type="InterPro" id="IPR011006">
    <property type="entry name" value="CheY-like_superfamily"/>
</dbReference>
<dbReference type="InterPro" id="IPR046623">
    <property type="entry name" value="DUF6536"/>
</dbReference>
<dbReference type="RefSeq" id="XP_018061492.1">
    <property type="nucleotide sequence ID" value="XM_018220924.1"/>
</dbReference>
<dbReference type="SMART" id="SM00388">
    <property type="entry name" value="HisKA"/>
    <property type="match status" value="1"/>
</dbReference>
<feature type="transmembrane region" description="Helical" evidence="4">
    <location>
        <begin position="647"/>
        <end position="669"/>
    </location>
</feature>
<feature type="transmembrane region" description="Helical" evidence="4">
    <location>
        <begin position="485"/>
        <end position="509"/>
    </location>
</feature>
<dbReference type="KEGG" id="psco:LY89DRAFT_743137"/>
<dbReference type="OrthoDB" id="303614at2759"/>
<feature type="region of interest" description="Disordered" evidence="3">
    <location>
        <begin position="1209"/>
        <end position="1247"/>
    </location>
</feature>
<evidence type="ECO:0000313" key="8">
    <source>
        <dbReference type="Proteomes" id="UP000070700"/>
    </source>
</evidence>
<dbReference type="PROSITE" id="PS50109">
    <property type="entry name" value="HIS_KIN"/>
    <property type="match status" value="1"/>
</dbReference>
<evidence type="ECO:0000256" key="4">
    <source>
        <dbReference type="SAM" id="Phobius"/>
    </source>
</evidence>
<evidence type="ECO:0000259" key="5">
    <source>
        <dbReference type="PROSITE" id="PS50109"/>
    </source>
</evidence>
<accession>A0A132B642</accession>
<feature type="transmembrane region" description="Helical" evidence="4">
    <location>
        <begin position="705"/>
        <end position="728"/>
    </location>
</feature>
<evidence type="ECO:0000256" key="2">
    <source>
        <dbReference type="PROSITE-ProRule" id="PRU00169"/>
    </source>
</evidence>
<dbReference type="InterPro" id="IPR029016">
    <property type="entry name" value="GAF-like_dom_sf"/>
</dbReference>
<keyword evidence="4" id="KW-1133">Transmembrane helix</keyword>
<dbReference type="InterPro" id="IPR005467">
    <property type="entry name" value="His_kinase_dom"/>
</dbReference>
<feature type="compositionally biased region" description="Basic and acidic residues" evidence="3">
    <location>
        <begin position="1209"/>
        <end position="1221"/>
    </location>
</feature>
<evidence type="ECO:0000313" key="7">
    <source>
        <dbReference type="EMBL" id="KUJ07137.1"/>
    </source>
</evidence>
<dbReference type="Pfam" id="PF00512">
    <property type="entry name" value="HisKA"/>
    <property type="match status" value="1"/>
</dbReference>
<dbReference type="InParanoid" id="A0A132B642"/>
<dbReference type="SMART" id="SM00448">
    <property type="entry name" value="REC"/>
    <property type="match status" value="1"/>
</dbReference>
<sequence>MAGERNSDRLHLLEHSSSMPKNSPTDGDSSWIHEMVDFDSSDIGIQKSPVVTQYPPAYSSTWEQDTENDSQRDLKSFNRYSSSLQDRSPTFTTIPTTKPASTNGFLKFLAFVRRSGRYASHVSYEDTNPKGNPPKFSGWRGGALAAAISAGTMLLINLIFTIWAAAKSRSGTQVGTIYAGDCGKVRNVDAGLHVAINVMGTLLLGASNYTMQCLSSPTRKEVDAAHSRGRYLDIGLPSPKNLNGWKKKIVFTLLVLSTVPLHFLWNSAVFTTTQQLDYNVFVVSPNFLSSSNVDCSQNVSVHYDGSTTTTGPDARDYSYRTPLNYTSLNNQSYTSAALWYQENVCTISRALLDNSTQGLLTRLSNEDCIKTYGPGDNLLKGYGELLVVTKEQPASTNTSILMQFTYEMFVSNYTGNGWVCDAEQLIDNDYHCKYKDIAANADDWTLGPLTPDPSNRFRLTTSNQWPIDYCLAQPTNLSGSCQLQYSLVIMIIVLIANSIKFSCIVFLLWTHLEPVLATIGDGIATFLERPDVVTAYRPFLDRHHARRFNLAAKRVPVRWYPPKHSLRWWRAPSKTRWFLTLVLCTLAIIVVSILLGSGNSNVMSSDNGYSTPYALGFGTYNADATLNIFPTSNNQDLTASDFSSNGILIGMVAVANLPQVIVSCLYFAYNTVYTSMVSADEWSRFTSHRKALRTTDRKGDQRSTYWLSLPWTYALPLAIASSVLHWLISQSLFVARTEIMNTYGEPEPNSYMEVGYSPLAILIALLFGTGMVLAMILNGFRKLKGGILVGNNSLAISAACHRSTDDVMASTAETFRAREVYRYYQPKNSKDVPEAASTKPHSPRARLPKVTNFTTQQSFSDTALTAFAQLIALRLSAQRAIVSLIDHENEFFLAESTSTLSLIDDDSNALLSISGARVPRGKSLCEQTLQLVPNQDTTAEKTPVFLVPDLLLDEKMSKLDCVKGAPHLRFYCGVALTNKTGINIGAVYIVDDRPRTDFSLEQAQFLTRMAATVMDHLENIRAKEDVVRMTRMSQALHAFIEGEGTMDGDWQRLKRYNLPANAGVGFSWESNTNDGARGFMKSKREYVASKSIEPGSAPGGLEVPFNPGQSPLQHSGISPDARFNFNNSPWSSTSEVPQIPTLKSVFEGFDDAAAKLNNGKDAQFANDDFSNLLHDTFSRASNLVMEGMEVDGAVFFDAPFRFYQGRSTLETDPRRIEEKGSEGSSDSEFDDHEARPGPRPRVLRSDTHTKHLDVANNGVSIAVKSDVLGYSTHGHSSWDNQDMGTTANFTAIDQSLLTSLVRRYPQGELFVSDKDGPISPLTHNPLAGSQGINTYKLARHRARKRAEILRLLIAFPGARQIFFVPLYDSTSGCFIGSFTWSTSTTRIFSSENHLSYLIAFGHSVMSEVSRLNTLSADRAKGDFISNVSHELRSPLHGILASVEFLADTALDGFQRNLVDTVDVCGRTLLDTIEHVLDFSKIKKYKFGVESSQPMGVVADLDVSAVIEEVLEGVFAGFEFNGLSSQGLADTTQSHAREIPKATQTLQANDVSRSDHAKLQNNPTVILDIDFREKWTFPTVPGTWRRLTMNLFGNSLKYTQNGYIKIKLAAQSMSAVNSSAKHDTVKKTMVTLTISDTGRGMSTDFMKTKLFIPFSQEDETAPGTGLGMSMVKQIVDLSGGTIDVRSELGMGTEVKLSLPLEDCLEDFDKLSNNPPEISDPLYSENVLDAIRRRSRNRTVSIHGFDSTSGKSNLQIAATEGLKASIKKYITEWFGLTIASSSDVVDIVISDESAFLNSTQMPKTKPRLLLILCSNGTRRDLYKARSGFAQHVEFVSKPCGPHRLAKALLNCLDKEDAGQKKADTERSSIGFSPTTTNLNKLPGQQTKIQGGLNHGRRPSLTHRMSSGNDVPRSEGVSRNTTPLASPSSSATSVISPSSFDDGVTHDVLRFDPILEGSPPLKMLLVEDNPINMMLLATYMKKKNWDYETAANGLIALQAFQNRPQGFDIIFMDVSMPIMTGYEATLAIRNVETERRLADELQRQPQSPVAVPHQVPSSYPFPDAAGISVSSPTNGINPHGPTTHRFRPALIIALTGFSSKQDQEMAFESGVDVFMTKPVRFREVGRILDGWMKNHEMEQANDTTGIGQNERRELDEEKTGAKRSG</sequence>
<dbReference type="CDD" id="cd17546">
    <property type="entry name" value="REC_hyHK_CKI1_RcsC-like"/>
    <property type="match status" value="1"/>
</dbReference>
<dbReference type="Gene3D" id="3.30.450.40">
    <property type="match status" value="1"/>
</dbReference>
<dbReference type="Gene3D" id="1.10.287.130">
    <property type="match status" value="1"/>
</dbReference>
<feature type="region of interest" description="Disordered" evidence="3">
    <location>
        <begin position="2132"/>
        <end position="2162"/>
    </location>
</feature>
<dbReference type="InterPro" id="IPR036890">
    <property type="entry name" value="HATPase_C_sf"/>
</dbReference>
<feature type="transmembrane region" description="Helical" evidence="4">
    <location>
        <begin position="577"/>
        <end position="595"/>
    </location>
</feature>
<feature type="compositionally biased region" description="Polar residues" evidence="3">
    <location>
        <begin position="1865"/>
        <end position="1886"/>
    </location>
</feature>
<dbReference type="SMART" id="SM00387">
    <property type="entry name" value="HATPase_c"/>
    <property type="match status" value="1"/>
</dbReference>
<feature type="compositionally biased region" description="Polar residues" evidence="3">
    <location>
        <begin position="15"/>
        <end position="28"/>
    </location>
</feature>
<feature type="region of interest" description="Disordered" evidence="3">
    <location>
        <begin position="1857"/>
        <end position="1934"/>
    </location>
</feature>